<keyword evidence="3" id="KW-1185">Reference proteome</keyword>
<proteinExistence type="predicted"/>
<dbReference type="EMBL" id="JAIMJC010000007">
    <property type="protein sequence ID" value="KAH0521933.1"/>
    <property type="molecule type" value="Genomic_DNA"/>
</dbReference>
<name>A0A9P8KN53_9HYPO</name>
<evidence type="ECO:0000313" key="2">
    <source>
        <dbReference type="EMBL" id="KAH0521933.1"/>
    </source>
</evidence>
<feature type="compositionally biased region" description="Basic and acidic residues" evidence="1">
    <location>
        <begin position="237"/>
        <end position="247"/>
    </location>
</feature>
<comment type="caution">
    <text evidence="2">The sequence shown here is derived from an EMBL/GenBank/DDBJ whole genome shotgun (WGS) entry which is preliminary data.</text>
</comment>
<feature type="region of interest" description="Disordered" evidence="1">
    <location>
        <begin position="151"/>
        <end position="247"/>
    </location>
</feature>
<dbReference type="AlphaFoldDB" id="A0A9P8KN53"/>
<evidence type="ECO:0000313" key="3">
    <source>
        <dbReference type="Proteomes" id="UP000826573"/>
    </source>
</evidence>
<evidence type="ECO:0000256" key="1">
    <source>
        <dbReference type="SAM" id="MobiDB-lite"/>
    </source>
</evidence>
<reference evidence="2 3" key="1">
    <citation type="submission" date="2021-08" db="EMBL/GenBank/DDBJ databases">
        <title>The highly contiguous genome resource for Trichoderma semiorbis FJ059, a fungal antagonistic to plant pathogens.</title>
        <authorList>
            <person name="Liu T."/>
        </authorList>
    </citation>
    <scope>NUCLEOTIDE SEQUENCE [LARGE SCALE GENOMIC DNA]</scope>
    <source>
        <strain evidence="2 3">FJ059</strain>
    </source>
</reference>
<gene>
    <name evidence="2" type="ORF">TsFJ059_005863</name>
</gene>
<dbReference type="Proteomes" id="UP000826573">
    <property type="component" value="Unassembled WGS sequence"/>
</dbReference>
<sequence length="247" mass="26471">MAMHNSYHAQPIYMYSSTPATSTSTENLLLKCQKETRKKCLPPEWSIYPPNQPVKPPPDTLALAIQIDASSPSAVTFYESATDRLVGSIGSEYRGSIVVVPWRPGLKFVCQSTCRRRTGCRIGVVREAKGRAGVRMKSVGVGNITAASRPAGTISAAKSSTSAESKKSSVNAENVSPAAPPKIASPTSKNGYISRIPRRVSIDKPPAVGKHVTFDDRSISGKSSIQTHGGRLPRPRAKSDVKPGQRS</sequence>
<organism evidence="2 3">
    <name type="scientific">Trichoderma semiorbis</name>
    <dbReference type="NCBI Taxonomy" id="1491008"/>
    <lineage>
        <taxon>Eukaryota</taxon>
        <taxon>Fungi</taxon>
        <taxon>Dikarya</taxon>
        <taxon>Ascomycota</taxon>
        <taxon>Pezizomycotina</taxon>
        <taxon>Sordariomycetes</taxon>
        <taxon>Hypocreomycetidae</taxon>
        <taxon>Hypocreales</taxon>
        <taxon>Hypocreaceae</taxon>
        <taxon>Trichoderma</taxon>
    </lineage>
</organism>
<accession>A0A9P8KN53</accession>
<protein>
    <submittedName>
        <fullName evidence="2">Uncharacterized protein</fullName>
    </submittedName>
</protein>